<dbReference type="AlphaFoldDB" id="A0A1C7NBK7"/>
<proteinExistence type="predicted"/>
<keyword evidence="2" id="KW-1185">Reference proteome</keyword>
<evidence type="ECO:0000313" key="1">
    <source>
        <dbReference type="EMBL" id="OBZ86348.1"/>
    </source>
</evidence>
<evidence type="ECO:0000313" key="2">
    <source>
        <dbReference type="Proteomes" id="UP000093000"/>
    </source>
</evidence>
<accession>A0A1C7NBK7</accession>
<protein>
    <submittedName>
        <fullName evidence="1">Uncharacterized protein</fullName>
    </submittedName>
</protein>
<dbReference type="OrthoDB" id="2263392at2759"/>
<organism evidence="1 2">
    <name type="scientific">Choanephora cucurbitarum</name>
    <dbReference type="NCBI Taxonomy" id="101091"/>
    <lineage>
        <taxon>Eukaryota</taxon>
        <taxon>Fungi</taxon>
        <taxon>Fungi incertae sedis</taxon>
        <taxon>Mucoromycota</taxon>
        <taxon>Mucoromycotina</taxon>
        <taxon>Mucoromycetes</taxon>
        <taxon>Mucorales</taxon>
        <taxon>Mucorineae</taxon>
        <taxon>Choanephoraceae</taxon>
        <taxon>Choanephoroideae</taxon>
        <taxon>Choanephora</taxon>
    </lineage>
</organism>
<dbReference type="Proteomes" id="UP000093000">
    <property type="component" value="Unassembled WGS sequence"/>
</dbReference>
<sequence length="473" mass="55288">MPIISYLETTSQVLYTVQEPNSQIIEQVPAKQLLATRPLLLEIYKYKNDVTIGARIESRVASEEPFPKRMQMTIIDYFEVDNYDIGMQFIENTFGTGRRPPFPLLLSLVNFILKPKTEFRKLEHLRDHWGHCKRAHAILLDVLALFGPDIFNPLWNQFRYFELVHTKTAVKEQDDDYDQLDTEELKQYRDFWNFTNRLLNREGKDINAKCRRLVLDFFVNVLQTDLKSRLDNESKVEHSIFVRTLDKDTLCRISKFGKYLGHLLNHFPNQDEYLFYLTADLLNMLITIACFDRIATLDDLVSQVYSLFVNMSTEACQHFFQVIKYPSFIIALCDKALADADTSLVEQQHLHYRNAAHVPLHVGKLLFYVLKTQPHDKQSLDSIYRHVAIVSKYCMCVFSTATISHKRDNAETNTAFPEDQLELLVVQQHESLTAWEAIIEGLITNPQIEQDLDLLEKIRWSIKLTIVSMTEYF</sequence>
<gene>
    <name evidence="1" type="ORF">A0J61_05606</name>
</gene>
<comment type="caution">
    <text evidence="1">The sequence shown here is derived from an EMBL/GenBank/DDBJ whole genome shotgun (WGS) entry which is preliminary data.</text>
</comment>
<name>A0A1C7NBK7_9FUNG</name>
<dbReference type="EMBL" id="LUGH01000307">
    <property type="protein sequence ID" value="OBZ86348.1"/>
    <property type="molecule type" value="Genomic_DNA"/>
</dbReference>
<reference evidence="1 2" key="1">
    <citation type="submission" date="2016-03" db="EMBL/GenBank/DDBJ databases">
        <title>Choanephora cucurbitarum.</title>
        <authorList>
            <person name="Min B."/>
            <person name="Park H."/>
            <person name="Park J.-H."/>
            <person name="Shin H.-D."/>
            <person name="Choi I.-G."/>
        </authorList>
    </citation>
    <scope>NUCLEOTIDE SEQUENCE [LARGE SCALE GENOMIC DNA]</scope>
    <source>
        <strain evidence="1 2">KUS-F28377</strain>
    </source>
</reference>
<dbReference type="InParanoid" id="A0A1C7NBK7"/>